<dbReference type="STRING" id="2903.R1EC91"/>
<dbReference type="PANTHER" id="PTHR13563:SF13">
    <property type="entry name" value="TRNA METHYLTRANSFERASE 10 HOMOLOG A"/>
    <property type="match status" value="1"/>
</dbReference>
<sequence>MATPRAPTTDESATTTADEPAVAAAGDALSESIAASPLSPDAADAQETTADGTASGVAAAATDAIVGGDMPQLSKRAQKRLLKQQSQVEKRKAEKQAKKEAKRAKREQAQAEWEAMPAEEQARVRAEAHARGEREQRRQAALREKEAKAAAAAALSADGADGSAPLEAGYSSCTPACARKDTNSAVIAALVSLVFTRRAAFPTRLVLSSLGGATRAKLTQGFELWPVASSSGPWCGFEHWPVVREERSYLEVFPDRERLIYLSSESEELLPGKMGPIHCSRSRGHCSVGELIRSCSELLGEIEPGWAYVVGGLVEQDDDGVARAVDHNRHKGLTHRQCREASE</sequence>
<organism evidence="2 3">
    <name type="scientific">Emiliania huxleyi (strain CCMP1516)</name>
    <dbReference type="NCBI Taxonomy" id="280463"/>
    <lineage>
        <taxon>Eukaryota</taxon>
        <taxon>Haptista</taxon>
        <taxon>Haptophyta</taxon>
        <taxon>Prymnesiophyceae</taxon>
        <taxon>Isochrysidales</taxon>
        <taxon>Noelaerhabdaceae</taxon>
        <taxon>Emiliania</taxon>
    </lineage>
</organism>
<evidence type="ECO:0008006" key="4">
    <source>
        <dbReference type="Google" id="ProtNLM"/>
    </source>
</evidence>
<name>A0A0D3JAT1_EMIH1</name>
<dbReference type="PaxDb" id="2903-EOD20616"/>
<dbReference type="Proteomes" id="UP000013827">
    <property type="component" value="Unassembled WGS sequence"/>
</dbReference>
<evidence type="ECO:0000256" key="1">
    <source>
        <dbReference type="SAM" id="MobiDB-lite"/>
    </source>
</evidence>
<feature type="region of interest" description="Disordered" evidence="1">
    <location>
        <begin position="77"/>
        <end position="145"/>
    </location>
</feature>
<dbReference type="Gene3D" id="3.40.1280.30">
    <property type="match status" value="1"/>
</dbReference>
<dbReference type="KEGG" id="ehx:EMIHUDRAFT_101927"/>
<dbReference type="GO" id="GO:0002939">
    <property type="term" value="P:tRNA N1-guanine methylation"/>
    <property type="evidence" value="ECO:0007669"/>
    <property type="project" value="TreeGrafter"/>
</dbReference>
<feature type="compositionally biased region" description="Basic and acidic residues" evidence="1">
    <location>
        <begin position="88"/>
        <end position="99"/>
    </location>
</feature>
<dbReference type="InterPro" id="IPR007356">
    <property type="entry name" value="tRNA_m1G_MeTrfase_euk"/>
</dbReference>
<protein>
    <recommendedName>
        <fullName evidence="4">SAM-dependent MTase TRM10-type domain-containing protein</fullName>
    </recommendedName>
</protein>
<dbReference type="HOGENOM" id="CLU_809951_0_0_1"/>
<dbReference type="GeneID" id="17266163"/>
<accession>A0A0D3JAT1</accession>
<dbReference type="GO" id="GO:0005634">
    <property type="term" value="C:nucleus"/>
    <property type="evidence" value="ECO:0007669"/>
    <property type="project" value="TreeGrafter"/>
</dbReference>
<reference evidence="2" key="2">
    <citation type="submission" date="2024-10" db="UniProtKB">
        <authorList>
            <consortium name="EnsemblProtists"/>
        </authorList>
    </citation>
    <scope>IDENTIFICATION</scope>
</reference>
<dbReference type="PANTHER" id="PTHR13563">
    <property type="entry name" value="TRNA (GUANINE-9-) METHYLTRANSFERASE"/>
    <property type="match status" value="1"/>
</dbReference>
<dbReference type="EnsemblProtists" id="EOD20616">
    <property type="protein sequence ID" value="EOD20616"/>
    <property type="gene ID" value="EMIHUDRAFT_101927"/>
</dbReference>
<evidence type="ECO:0000313" key="2">
    <source>
        <dbReference type="EnsemblProtists" id="EOD20616"/>
    </source>
</evidence>
<feature type="region of interest" description="Disordered" evidence="1">
    <location>
        <begin position="35"/>
        <end position="55"/>
    </location>
</feature>
<reference evidence="3" key="1">
    <citation type="journal article" date="2013" name="Nature">
        <title>Pan genome of the phytoplankton Emiliania underpins its global distribution.</title>
        <authorList>
            <person name="Read B.A."/>
            <person name="Kegel J."/>
            <person name="Klute M.J."/>
            <person name="Kuo A."/>
            <person name="Lefebvre S.C."/>
            <person name="Maumus F."/>
            <person name="Mayer C."/>
            <person name="Miller J."/>
            <person name="Monier A."/>
            <person name="Salamov A."/>
            <person name="Young J."/>
            <person name="Aguilar M."/>
            <person name="Claverie J.M."/>
            <person name="Frickenhaus S."/>
            <person name="Gonzalez K."/>
            <person name="Herman E.K."/>
            <person name="Lin Y.C."/>
            <person name="Napier J."/>
            <person name="Ogata H."/>
            <person name="Sarno A.F."/>
            <person name="Shmutz J."/>
            <person name="Schroeder D."/>
            <person name="de Vargas C."/>
            <person name="Verret F."/>
            <person name="von Dassow P."/>
            <person name="Valentin K."/>
            <person name="Van de Peer Y."/>
            <person name="Wheeler G."/>
            <person name="Dacks J.B."/>
            <person name="Delwiche C.F."/>
            <person name="Dyhrman S.T."/>
            <person name="Glockner G."/>
            <person name="John U."/>
            <person name="Richards T."/>
            <person name="Worden A.Z."/>
            <person name="Zhang X."/>
            <person name="Grigoriev I.V."/>
            <person name="Allen A.E."/>
            <person name="Bidle K."/>
            <person name="Borodovsky M."/>
            <person name="Bowler C."/>
            <person name="Brownlee C."/>
            <person name="Cock J.M."/>
            <person name="Elias M."/>
            <person name="Gladyshev V.N."/>
            <person name="Groth M."/>
            <person name="Guda C."/>
            <person name="Hadaegh A."/>
            <person name="Iglesias-Rodriguez M.D."/>
            <person name="Jenkins J."/>
            <person name="Jones B.M."/>
            <person name="Lawson T."/>
            <person name="Leese F."/>
            <person name="Lindquist E."/>
            <person name="Lobanov A."/>
            <person name="Lomsadze A."/>
            <person name="Malik S.B."/>
            <person name="Marsh M.E."/>
            <person name="Mackinder L."/>
            <person name="Mock T."/>
            <person name="Mueller-Roeber B."/>
            <person name="Pagarete A."/>
            <person name="Parker M."/>
            <person name="Probert I."/>
            <person name="Quesneville H."/>
            <person name="Raines C."/>
            <person name="Rensing S.A."/>
            <person name="Riano-Pachon D.M."/>
            <person name="Richier S."/>
            <person name="Rokitta S."/>
            <person name="Shiraiwa Y."/>
            <person name="Soanes D.M."/>
            <person name="van der Giezen M."/>
            <person name="Wahlund T.M."/>
            <person name="Williams B."/>
            <person name="Wilson W."/>
            <person name="Wolfe G."/>
            <person name="Wurch L.L."/>
        </authorList>
    </citation>
    <scope>NUCLEOTIDE SEQUENCE</scope>
</reference>
<dbReference type="GO" id="GO:0000049">
    <property type="term" value="F:tRNA binding"/>
    <property type="evidence" value="ECO:0007669"/>
    <property type="project" value="TreeGrafter"/>
</dbReference>
<evidence type="ECO:0000313" key="3">
    <source>
        <dbReference type="Proteomes" id="UP000013827"/>
    </source>
</evidence>
<proteinExistence type="predicted"/>
<feature type="compositionally biased region" description="Basic and acidic residues" evidence="1">
    <location>
        <begin position="120"/>
        <end position="145"/>
    </location>
</feature>
<dbReference type="RefSeq" id="XP_005773045.1">
    <property type="nucleotide sequence ID" value="XM_005772988.1"/>
</dbReference>
<dbReference type="InterPro" id="IPR038459">
    <property type="entry name" value="MT_TRM10-typ_sf"/>
</dbReference>
<keyword evidence="3" id="KW-1185">Reference proteome</keyword>
<dbReference type="AlphaFoldDB" id="A0A0D3JAT1"/>